<keyword evidence="4 8" id="KW-0479">Metal-binding</keyword>
<evidence type="ECO:0000256" key="3">
    <source>
        <dbReference type="ARBA" id="ARBA00022617"/>
    </source>
</evidence>
<dbReference type="PRINTS" id="PR00385">
    <property type="entry name" value="P450"/>
</dbReference>
<sequence>MASYYNILSNKKVKNSNTAIEDPERFIQGIKNHLSGFTYFLYFSPFLRHHIPFIKDQVKATLKNRDYLFKILDLIIKKRRKEIEEIPVGDELRNDMLTSLIVTNTVRDINRTNIGIDNISRPMTDDEIRANLLDSFQGGIDTTANTFSFIVYYVCKHHHVKKKKIDEIDSIFLSKTSLHLNYDDLLKLEYCDAIINEVSRLHPIVIELQRYVKNPCEIAGHRFETGTVIHINTNGIHTHKDYWTNPEIFDPNRFYKNKKNLNNKVRNKFSLLTFGGGLRICPGRRLAIIELLSLMVILFGKYDVELVDMNALLKVKSKATTTCGELPIKIKLRK</sequence>
<dbReference type="PANTHER" id="PTHR24292">
    <property type="entry name" value="CYTOCHROME P450"/>
    <property type="match status" value="1"/>
</dbReference>
<gene>
    <name evidence="10" type="ORF">C2G38_2231012</name>
</gene>
<keyword evidence="11" id="KW-1185">Reference proteome</keyword>
<evidence type="ECO:0000313" key="11">
    <source>
        <dbReference type="Proteomes" id="UP000266673"/>
    </source>
</evidence>
<reference evidence="10 11" key="1">
    <citation type="submission" date="2018-06" db="EMBL/GenBank/DDBJ databases">
        <title>Comparative genomics reveals the genomic features of Rhizophagus irregularis, R. cerebriforme, R. diaphanum and Gigaspora rosea, and their symbiotic lifestyle signature.</title>
        <authorList>
            <person name="Morin E."/>
            <person name="San Clemente H."/>
            <person name="Chen E.C.H."/>
            <person name="De La Providencia I."/>
            <person name="Hainaut M."/>
            <person name="Kuo A."/>
            <person name="Kohler A."/>
            <person name="Murat C."/>
            <person name="Tang N."/>
            <person name="Roy S."/>
            <person name="Loubradou J."/>
            <person name="Henrissat B."/>
            <person name="Grigoriev I.V."/>
            <person name="Corradi N."/>
            <person name="Roux C."/>
            <person name="Martin F.M."/>
        </authorList>
    </citation>
    <scope>NUCLEOTIDE SEQUENCE [LARGE SCALE GENOMIC DNA]</scope>
    <source>
        <strain evidence="10 11">DAOM 194757</strain>
    </source>
</reference>
<comment type="caution">
    <text evidence="10">The sequence shown here is derived from an EMBL/GenBank/DDBJ whole genome shotgun (WGS) entry which is preliminary data.</text>
</comment>
<keyword evidence="6 8" id="KW-0408">Iron</keyword>
<dbReference type="EMBL" id="QKWP01003155">
    <property type="protein sequence ID" value="RIB01382.1"/>
    <property type="molecule type" value="Genomic_DNA"/>
</dbReference>
<evidence type="ECO:0000256" key="9">
    <source>
        <dbReference type="RuleBase" id="RU000461"/>
    </source>
</evidence>
<proteinExistence type="inferred from homology"/>
<dbReference type="AlphaFoldDB" id="A0A397TTB9"/>
<dbReference type="InterPro" id="IPR017972">
    <property type="entry name" value="Cyt_P450_CS"/>
</dbReference>
<dbReference type="SUPFAM" id="SSF48264">
    <property type="entry name" value="Cytochrome P450"/>
    <property type="match status" value="1"/>
</dbReference>
<evidence type="ECO:0000256" key="6">
    <source>
        <dbReference type="ARBA" id="ARBA00023004"/>
    </source>
</evidence>
<evidence type="ECO:0000313" key="10">
    <source>
        <dbReference type="EMBL" id="RIB01382.1"/>
    </source>
</evidence>
<dbReference type="PROSITE" id="PS00086">
    <property type="entry name" value="CYTOCHROME_P450"/>
    <property type="match status" value="1"/>
</dbReference>
<dbReference type="CDD" id="cd00302">
    <property type="entry name" value="cytochrome_P450"/>
    <property type="match status" value="1"/>
</dbReference>
<evidence type="ECO:0000256" key="7">
    <source>
        <dbReference type="ARBA" id="ARBA00023033"/>
    </source>
</evidence>
<protein>
    <submittedName>
        <fullName evidence="10">Cytochrome P450</fullName>
    </submittedName>
</protein>
<dbReference type="InterPro" id="IPR002401">
    <property type="entry name" value="Cyt_P450_E_grp-I"/>
</dbReference>
<dbReference type="Gene3D" id="1.10.630.10">
    <property type="entry name" value="Cytochrome P450"/>
    <property type="match status" value="1"/>
</dbReference>
<feature type="binding site" description="axial binding residue" evidence="8">
    <location>
        <position position="281"/>
    </location>
    <ligand>
        <name>heme</name>
        <dbReference type="ChEBI" id="CHEBI:30413"/>
    </ligand>
    <ligandPart>
        <name>Fe</name>
        <dbReference type="ChEBI" id="CHEBI:18248"/>
    </ligandPart>
</feature>
<dbReference type="GO" id="GO:0004497">
    <property type="term" value="F:monooxygenase activity"/>
    <property type="evidence" value="ECO:0007669"/>
    <property type="project" value="UniProtKB-KW"/>
</dbReference>
<comment type="similarity">
    <text evidence="2 9">Belongs to the cytochrome P450 family.</text>
</comment>
<dbReference type="InterPro" id="IPR050476">
    <property type="entry name" value="Insect_CytP450_Detox"/>
</dbReference>
<dbReference type="InterPro" id="IPR001128">
    <property type="entry name" value="Cyt_P450"/>
</dbReference>
<dbReference type="GO" id="GO:0016705">
    <property type="term" value="F:oxidoreductase activity, acting on paired donors, with incorporation or reduction of molecular oxygen"/>
    <property type="evidence" value="ECO:0007669"/>
    <property type="project" value="InterPro"/>
</dbReference>
<dbReference type="InterPro" id="IPR036396">
    <property type="entry name" value="Cyt_P450_sf"/>
</dbReference>
<keyword evidence="5 9" id="KW-0560">Oxidoreductase</keyword>
<dbReference type="Proteomes" id="UP000266673">
    <property type="component" value="Unassembled WGS sequence"/>
</dbReference>
<dbReference type="PANTHER" id="PTHR24292:SF54">
    <property type="entry name" value="CYP9F3-RELATED"/>
    <property type="match status" value="1"/>
</dbReference>
<comment type="cofactor">
    <cofactor evidence="1 8">
        <name>heme</name>
        <dbReference type="ChEBI" id="CHEBI:30413"/>
    </cofactor>
</comment>
<dbReference type="GO" id="GO:0005506">
    <property type="term" value="F:iron ion binding"/>
    <property type="evidence" value="ECO:0007669"/>
    <property type="project" value="InterPro"/>
</dbReference>
<accession>A0A397TTB9</accession>
<dbReference type="Pfam" id="PF00067">
    <property type="entry name" value="p450"/>
    <property type="match status" value="1"/>
</dbReference>
<evidence type="ECO:0000256" key="4">
    <source>
        <dbReference type="ARBA" id="ARBA00022723"/>
    </source>
</evidence>
<evidence type="ECO:0000256" key="5">
    <source>
        <dbReference type="ARBA" id="ARBA00023002"/>
    </source>
</evidence>
<evidence type="ECO:0000256" key="1">
    <source>
        <dbReference type="ARBA" id="ARBA00001971"/>
    </source>
</evidence>
<evidence type="ECO:0000256" key="8">
    <source>
        <dbReference type="PIRSR" id="PIRSR602401-1"/>
    </source>
</evidence>
<organism evidence="10 11">
    <name type="scientific">Gigaspora rosea</name>
    <dbReference type="NCBI Taxonomy" id="44941"/>
    <lineage>
        <taxon>Eukaryota</taxon>
        <taxon>Fungi</taxon>
        <taxon>Fungi incertae sedis</taxon>
        <taxon>Mucoromycota</taxon>
        <taxon>Glomeromycotina</taxon>
        <taxon>Glomeromycetes</taxon>
        <taxon>Diversisporales</taxon>
        <taxon>Gigasporaceae</taxon>
        <taxon>Gigaspora</taxon>
    </lineage>
</organism>
<dbReference type="OrthoDB" id="1470350at2759"/>
<evidence type="ECO:0000256" key="2">
    <source>
        <dbReference type="ARBA" id="ARBA00010617"/>
    </source>
</evidence>
<dbReference type="GO" id="GO:0020037">
    <property type="term" value="F:heme binding"/>
    <property type="evidence" value="ECO:0007669"/>
    <property type="project" value="InterPro"/>
</dbReference>
<dbReference type="PRINTS" id="PR00463">
    <property type="entry name" value="EP450I"/>
</dbReference>
<keyword evidence="3 8" id="KW-0349">Heme</keyword>
<dbReference type="STRING" id="44941.A0A397TTB9"/>
<keyword evidence="7 9" id="KW-0503">Monooxygenase</keyword>
<name>A0A397TTB9_9GLOM</name>